<accession>A0A5Y0RYU3</accession>
<comment type="caution">
    <text evidence="1">The sequence shown here is derived from an EMBL/GenBank/DDBJ whole genome shotgun (WGS) entry which is preliminary data.</text>
</comment>
<gene>
    <name evidence="1" type="ORF">E1A34_25465</name>
</gene>
<evidence type="ECO:0000313" key="1">
    <source>
        <dbReference type="EMBL" id="ECB7109345.1"/>
    </source>
</evidence>
<dbReference type="EMBL" id="AAHYLK010000044">
    <property type="protein sequence ID" value="ECB7109345.1"/>
    <property type="molecule type" value="Genomic_DNA"/>
</dbReference>
<name>A0A5Y0RYU3_SALNE</name>
<dbReference type="Proteomes" id="UP000839827">
    <property type="component" value="Unassembled WGS sequence"/>
</dbReference>
<dbReference type="AlphaFoldDB" id="A0A5Y0RYU3"/>
<proteinExistence type="predicted"/>
<reference evidence="1" key="1">
    <citation type="submission" date="2019-03" db="EMBL/GenBank/DDBJ databases">
        <authorList>
            <person name="Ashton P.M."/>
            <person name="Dallman T."/>
            <person name="Nair S."/>
            <person name="De Pinna E."/>
            <person name="Peters T."/>
            <person name="Grant K."/>
        </authorList>
    </citation>
    <scope>NUCLEOTIDE SEQUENCE [LARGE SCALE GENOMIC DNA]</scope>
    <source>
        <strain evidence="1">271153</strain>
    </source>
</reference>
<evidence type="ECO:0008006" key="2">
    <source>
        <dbReference type="Google" id="ProtNLM"/>
    </source>
</evidence>
<sequence length="232" mass="27049">MYPRDRSQKIYNRQTKFSKSIDTLIKFIPHPVCVRNDSGTFEFYNSHFSVDIQEPFHSIDLWFSELPFPLKEQIASTELTVLSCKETICIVEYVVINKITYNIFIQLFDCEGEKYILWQFVNSVKTVKKIETAGFVYKGKEKLINQFRRNENELHWRALILHTLGFSHGAISGVLGIKNGSSRNVISKIHSFFQVKNRDELVIIFIASGLFFSVAREVEYIISESVYRISRV</sequence>
<dbReference type="Gene3D" id="3.30.450.20">
    <property type="entry name" value="PAS domain"/>
    <property type="match status" value="1"/>
</dbReference>
<organism evidence="1">
    <name type="scientific">Salmonella newport</name>
    <dbReference type="NCBI Taxonomy" id="108619"/>
    <lineage>
        <taxon>Bacteria</taxon>
        <taxon>Pseudomonadati</taxon>
        <taxon>Pseudomonadota</taxon>
        <taxon>Gammaproteobacteria</taxon>
        <taxon>Enterobacterales</taxon>
        <taxon>Enterobacteriaceae</taxon>
        <taxon>Salmonella</taxon>
    </lineage>
</organism>
<protein>
    <recommendedName>
        <fullName evidence="2">Conjugal transfer transcriptional regulator TraJ</fullName>
    </recommendedName>
</protein>